<sequence>MIISLSLSEVFTYYVNNFNFPHQEYNMTFLKIEEYQSEQPRTAILCLAPFIDRCDKSSLVTHIAQQHQSVIFWPQIRYSQTDELSMINIQQTVADLLKFVKTQDTQYCKSLPGVPCLQWILVGAEYEATILSILFSQHQQFFKALVANGAQSVVANIDVDKRLASTYQLPCIFALKEAFSTISLSISLGETFFKDYFNATFGEDGDFYEFLVYSAADLVQNGQLNQICDQSLIITYQNGDNCTKTFIQFIEQKYKFEDFDRNQIKNKKLTRNNYYQKCSETQGFYLSKQFKLNDEFYTKKCEQLFGEIKKEFLQQNADKNAFYSQSWTDIGNVIGITGDKIVNKKAIACDIWGDECLEMQGQEIQYVNSRV</sequence>
<dbReference type="InterPro" id="IPR029058">
    <property type="entry name" value="AB_hydrolase_fold"/>
</dbReference>
<dbReference type="Gene3D" id="3.40.50.1820">
    <property type="entry name" value="alpha/beta hydrolase"/>
    <property type="match status" value="1"/>
</dbReference>
<accession>A0A146KA05</accession>
<dbReference type="GO" id="GO:0004180">
    <property type="term" value="F:carboxypeptidase activity"/>
    <property type="evidence" value="ECO:0007669"/>
    <property type="project" value="UniProtKB-KW"/>
</dbReference>
<gene>
    <name evidence="1" type="ORF">TPC1_15890</name>
</gene>
<evidence type="ECO:0000313" key="1">
    <source>
        <dbReference type="EMBL" id="JAP92239.1"/>
    </source>
</evidence>
<proteinExistence type="predicted"/>
<keyword evidence="1" id="KW-0645">Protease</keyword>
<organism evidence="1">
    <name type="scientific">Trepomonas sp. PC1</name>
    <dbReference type="NCBI Taxonomy" id="1076344"/>
    <lineage>
        <taxon>Eukaryota</taxon>
        <taxon>Metamonada</taxon>
        <taxon>Diplomonadida</taxon>
        <taxon>Hexamitidae</taxon>
        <taxon>Hexamitinae</taxon>
        <taxon>Trepomonas</taxon>
    </lineage>
</organism>
<dbReference type="AlphaFoldDB" id="A0A146KA05"/>
<keyword evidence="1" id="KW-0378">Hydrolase</keyword>
<name>A0A146KA05_9EUKA</name>
<keyword evidence="1" id="KW-0121">Carboxypeptidase</keyword>
<protein>
    <submittedName>
        <fullName evidence="1">Serine carboxypeptidase</fullName>
    </submittedName>
</protein>
<feature type="non-terminal residue" evidence="1">
    <location>
        <position position="371"/>
    </location>
</feature>
<dbReference type="EMBL" id="GDID01004367">
    <property type="protein sequence ID" value="JAP92239.1"/>
    <property type="molecule type" value="Transcribed_RNA"/>
</dbReference>
<reference evidence="1" key="1">
    <citation type="submission" date="2015-07" db="EMBL/GenBank/DDBJ databases">
        <title>Adaptation to a free-living lifestyle via gene acquisitions in the diplomonad Trepomonas sp. PC1.</title>
        <authorList>
            <person name="Xu F."/>
            <person name="Jerlstrom-Hultqvist J."/>
            <person name="Kolisko M."/>
            <person name="Simpson A.G.B."/>
            <person name="Roger A.J."/>
            <person name="Svard S.G."/>
            <person name="Andersson J.O."/>
        </authorList>
    </citation>
    <scope>NUCLEOTIDE SEQUENCE</scope>
    <source>
        <strain evidence="1">PC1</strain>
    </source>
</reference>